<dbReference type="Proteomes" id="UP001257659">
    <property type="component" value="Unassembled WGS sequence"/>
</dbReference>
<dbReference type="InterPro" id="IPR050216">
    <property type="entry name" value="LRR_domain-containing"/>
</dbReference>
<dbReference type="Gene3D" id="3.80.10.10">
    <property type="entry name" value="Ribonuclease Inhibitor"/>
    <property type="match status" value="1"/>
</dbReference>
<dbReference type="InterPro" id="IPR001611">
    <property type="entry name" value="Leu-rich_rpt"/>
</dbReference>
<keyword evidence="1" id="KW-0433">Leucine-rich repeat</keyword>
<evidence type="ECO:0000313" key="3">
    <source>
        <dbReference type="EMBL" id="MDR6302321.1"/>
    </source>
</evidence>
<dbReference type="SUPFAM" id="SSF52058">
    <property type="entry name" value="L domain-like"/>
    <property type="match status" value="1"/>
</dbReference>
<organism evidence="3 4">
    <name type="scientific">Mesonia maritima</name>
    <dbReference type="NCBI Taxonomy" id="1793873"/>
    <lineage>
        <taxon>Bacteria</taxon>
        <taxon>Pseudomonadati</taxon>
        <taxon>Bacteroidota</taxon>
        <taxon>Flavobacteriia</taxon>
        <taxon>Flavobacteriales</taxon>
        <taxon>Flavobacteriaceae</taxon>
        <taxon>Mesonia</taxon>
    </lineage>
</organism>
<keyword evidence="4" id="KW-1185">Reference proteome</keyword>
<protein>
    <submittedName>
        <fullName evidence="3">Leucine-rich repeat (LRR) protein</fullName>
    </submittedName>
</protein>
<accession>A0ABU1K9P6</accession>
<sequence length="194" mass="22760">MNRLILILLIIPTLSFSQTNERWKKGDLKDLKVFTDLEIALENPKEVEILDLGGQNFKEIPKQISEFKNLRVLLLGWRPKKDLDSSTHKMAKNIGGGYLHLDRKKGTVLDYNYIENLTPEFLTLEKLEYLELDYNLLKSLPIELANLKNLKQVSLYGNWTIFKNHKIVEELEPKMPNCEFLTAKNYIKKRKKKE</sequence>
<dbReference type="InterPro" id="IPR032675">
    <property type="entry name" value="LRR_dom_sf"/>
</dbReference>
<name>A0ABU1K9P6_9FLAO</name>
<dbReference type="PROSITE" id="PS51450">
    <property type="entry name" value="LRR"/>
    <property type="match status" value="1"/>
</dbReference>
<keyword evidence="2" id="KW-0677">Repeat</keyword>
<dbReference type="PANTHER" id="PTHR48051">
    <property type="match status" value="1"/>
</dbReference>
<dbReference type="PANTHER" id="PTHR48051:SF1">
    <property type="entry name" value="RAS SUPPRESSOR PROTEIN 1"/>
    <property type="match status" value="1"/>
</dbReference>
<comment type="caution">
    <text evidence="3">The sequence shown here is derived from an EMBL/GenBank/DDBJ whole genome shotgun (WGS) entry which is preliminary data.</text>
</comment>
<evidence type="ECO:0000313" key="4">
    <source>
        <dbReference type="Proteomes" id="UP001257659"/>
    </source>
</evidence>
<proteinExistence type="predicted"/>
<evidence type="ECO:0000256" key="1">
    <source>
        <dbReference type="ARBA" id="ARBA00022614"/>
    </source>
</evidence>
<reference evidence="3 4" key="1">
    <citation type="submission" date="2023-07" db="EMBL/GenBank/DDBJ databases">
        <title>Genomic Encyclopedia of Type Strains, Phase IV (KMG-IV): sequencing the most valuable type-strain genomes for metagenomic binning, comparative biology and taxonomic classification.</title>
        <authorList>
            <person name="Goeker M."/>
        </authorList>
    </citation>
    <scope>NUCLEOTIDE SEQUENCE [LARGE SCALE GENOMIC DNA]</scope>
    <source>
        <strain evidence="3 4">DSM 102814</strain>
    </source>
</reference>
<dbReference type="EMBL" id="JAVDQA010000019">
    <property type="protein sequence ID" value="MDR6302321.1"/>
    <property type="molecule type" value="Genomic_DNA"/>
</dbReference>
<gene>
    <name evidence="3" type="ORF">GGR31_003001</name>
</gene>
<dbReference type="Pfam" id="PF13855">
    <property type="entry name" value="LRR_8"/>
    <property type="match status" value="1"/>
</dbReference>
<evidence type="ECO:0000256" key="2">
    <source>
        <dbReference type="ARBA" id="ARBA00022737"/>
    </source>
</evidence>